<dbReference type="Proteomes" id="UP001057402">
    <property type="component" value="Chromosome 3"/>
</dbReference>
<protein>
    <submittedName>
        <fullName evidence="1">Uncharacterized protein</fullName>
    </submittedName>
</protein>
<gene>
    <name evidence="1" type="ORF">MLD38_009798</name>
</gene>
<name>A0ACB9S0L8_9MYRT</name>
<keyword evidence="2" id="KW-1185">Reference proteome</keyword>
<dbReference type="EMBL" id="CM042882">
    <property type="protein sequence ID" value="KAI4384026.1"/>
    <property type="molecule type" value="Genomic_DNA"/>
</dbReference>
<proteinExistence type="predicted"/>
<organism evidence="1 2">
    <name type="scientific">Melastoma candidum</name>
    <dbReference type="NCBI Taxonomy" id="119954"/>
    <lineage>
        <taxon>Eukaryota</taxon>
        <taxon>Viridiplantae</taxon>
        <taxon>Streptophyta</taxon>
        <taxon>Embryophyta</taxon>
        <taxon>Tracheophyta</taxon>
        <taxon>Spermatophyta</taxon>
        <taxon>Magnoliopsida</taxon>
        <taxon>eudicotyledons</taxon>
        <taxon>Gunneridae</taxon>
        <taxon>Pentapetalae</taxon>
        <taxon>rosids</taxon>
        <taxon>malvids</taxon>
        <taxon>Myrtales</taxon>
        <taxon>Melastomataceae</taxon>
        <taxon>Melastomatoideae</taxon>
        <taxon>Melastomateae</taxon>
        <taxon>Melastoma</taxon>
    </lineage>
</organism>
<reference evidence="2" key="1">
    <citation type="journal article" date="2023" name="Front. Plant Sci.">
        <title>Chromosomal-level genome assembly of Melastoma candidum provides insights into trichome evolution.</title>
        <authorList>
            <person name="Zhong Y."/>
            <person name="Wu W."/>
            <person name="Sun C."/>
            <person name="Zou P."/>
            <person name="Liu Y."/>
            <person name="Dai S."/>
            <person name="Zhou R."/>
        </authorList>
    </citation>
    <scope>NUCLEOTIDE SEQUENCE [LARGE SCALE GENOMIC DNA]</scope>
</reference>
<comment type="caution">
    <text evidence="1">The sequence shown here is derived from an EMBL/GenBank/DDBJ whole genome shotgun (WGS) entry which is preliminary data.</text>
</comment>
<evidence type="ECO:0000313" key="1">
    <source>
        <dbReference type="EMBL" id="KAI4384026.1"/>
    </source>
</evidence>
<accession>A0ACB9S0L8</accession>
<sequence>MGCPKSDHTHVPNQAEEDVEDALETLSLCDLPLYGDCDAAAKCDAGRCSTSSEEEFDQELFEFSSGELGSAPVQRAEKIVFCGKIIHFQDQKPTMLCVAKIPVKDCPRKERSKTTTIHRTNRRRLFWWKLRLFGKRGMSGYHEMKAGGDDGHSLGRKQKRQRRTYSRGLSGKWYFLMFGSARFPVEMGLRDMKSRQGRRTNPSKMFGLPDYAKSEVEDDETTRSRGLMSLLRCLNRGN</sequence>
<evidence type="ECO:0000313" key="2">
    <source>
        <dbReference type="Proteomes" id="UP001057402"/>
    </source>
</evidence>